<gene>
    <name evidence="3" type="ordered locus">Snov_0346</name>
</gene>
<sequence length="237" mass="23650">MRGSILQARQMRFTARACVPALGGAFVAVMLGAFPAHAQWIGAPGGDGSSSGSSGAVTITAPSPGPAAGAGGGFAPGMGAPQQAAPQGMSQGAAQANPNMSECQGQVMKLRGDLEARGGALEKAAKAKRPPTELCPLFRNFTSAQQSFYSYLSTNKTKCGVPDEVIAQLKKNVNSVNATRNKVCEVAKLQESGGGAGPSGPPPQGQISAGLGLPSGLPSVGAPKGGMFDTLGGDALR</sequence>
<proteinExistence type="predicted"/>
<dbReference type="HOGENOM" id="CLU_1259434_0_0_5"/>
<feature type="region of interest" description="Disordered" evidence="1">
    <location>
        <begin position="44"/>
        <end position="99"/>
    </location>
</feature>
<keyword evidence="4" id="KW-1185">Reference proteome</keyword>
<dbReference type="eggNOG" id="ENOG502ZIBH">
    <property type="taxonomic scope" value="Bacteria"/>
</dbReference>
<feature type="region of interest" description="Disordered" evidence="1">
    <location>
        <begin position="190"/>
        <end position="237"/>
    </location>
</feature>
<keyword evidence="2" id="KW-0732">Signal</keyword>
<dbReference type="EMBL" id="CP002026">
    <property type="protein sequence ID" value="ADH87679.1"/>
    <property type="molecule type" value="Genomic_DNA"/>
</dbReference>
<protein>
    <submittedName>
        <fullName evidence="3">Uncharacterized protein</fullName>
    </submittedName>
</protein>
<evidence type="ECO:0000313" key="3">
    <source>
        <dbReference type="EMBL" id="ADH87679.1"/>
    </source>
</evidence>
<feature type="compositionally biased region" description="Low complexity" evidence="1">
    <location>
        <begin position="77"/>
        <end position="96"/>
    </location>
</feature>
<dbReference type="STRING" id="639283.Snov_0346"/>
<dbReference type="Proteomes" id="UP000006633">
    <property type="component" value="Chromosome"/>
</dbReference>
<evidence type="ECO:0000256" key="2">
    <source>
        <dbReference type="SAM" id="SignalP"/>
    </source>
</evidence>
<dbReference type="AlphaFoldDB" id="D7A263"/>
<organism evidence="3 4">
    <name type="scientific">Ancylobacter novellus (strain ATCC 8093 / DSM 506 / JCM 20403 / CCM 1077 / IAM 12100 / NBRC 12443 / NCIMB 10456)</name>
    <name type="common">Starkeya novella</name>
    <dbReference type="NCBI Taxonomy" id="639283"/>
    <lineage>
        <taxon>Bacteria</taxon>
        <taxon>Pseudomonadati</taxon>
        <taxon>Pseudomonadota</taxon>
        <taxon>Alphaproteobacteria</taxon>
        <taxon>Hyphomicrobiales</taxon>
        <taxon>Xanthobacteraceae</taxon>
        <taxon>Ancylobacter</taxon>
    </lineage>
</organism>
<accession>D7A263</accession>
<evidence type="ECO:0000313" key="4">
    <source>
        <dbReference type="Proteomes" id="UP000006633"/>
    </source>
</evidence>
<feature type="compositionally biased region" description="Low complexity" evidence="1">
    <location>
        <begin position="205"/>
        <end position="222"/>
    </location>
</feature>
<feature type="signal peptide" evidence="2">
    <location>
        <begin position="1"/>
        <end position="38"/>
    </location>
</feature>
<reference evidence="3 4" key="1">
    <citation type="journal article" date="2012" name="Stand. Genomic Sci.">
        <title>Complete genome sequence of the facultatively chemolithoautotrophic and methylotrophic alpha Proteobacterium Starkeya novella type strain (ATCC 8093(T)).</title>
        <authorList>
            <person name="Kappler U."/>
            <person name="Davenport K."/>
            <person name="Beatson S."/>
            <person name="Lucas S."/>
            <person name="Lapidus A."/>
            <person name="Copeland A."/>
            <person name="Berry K.W."/>
            <person name="Glavina Del Rio T."/>
            <person name="Hammon N."/>
            <person name="Dalin E."/>
            <person name="Tice H."/>
            <person name="Pitluck S."/>
            <person name="Richardson P."/>
            <person name="Bruce D."/>
            <person name="Goodwin L.A."/>
            <person name="Han C."/>
            <person name="Tapia R."/>
            <person name="Detter J.C."/>
            <person name="Chang Y.J."/>
            <person name="Jeffries C.D."/>
            <person name="Land M."/>
            <person name="Hauser L."/>
            <person name="Kyrpides N.C."/>
            <person name="Goker M."/>
            <person name="Ivanova N."/>
            <person name="Klenk H.P."/>
            <person name="Woyke T."/>
        </authorList>
    </citation>
    <scope>NUCLEOTIDE SEQUENCE [LARGE SCALE GENOMIC DNA]</scope>
    <source>
        <strain evidence="4">ATCC 8093 / DSM 506 / JCM 20403 / CCM 1077 / IAM 12100 / NBRC 12443 / NCIMB 10456</strain>
    </source>
</reference>
<dbReference type="KEGG" id="sno:Snov_0346"/>
<evidence type="ECO:0000256" key="1">
    <source>
        <dbReference type="SAM" id="MobiDB-lite"/>
    </source>
</evidence>
<feature type="chain" id="PRO_5003092397" evidence="2">
    <location>
        <begin position="39"/>
        <end position="237"/>
    </location>
</feature>
<name>D7A263_ANCN5</name>